<dbReference type="SUPFAM" id="SSF53383">
    <property type="entry name" value="PLP-dependent transferases"/>
    <property type="match status" value="1"/>
</dbReference>
<dbReference type="NCBIfam" id="NF006033">
    <property type="entry name" value="PRK08175.1"/>
    <property type="match status" value="1"/>
</dbReference>
<dbReference type="PANTHER" id="PTHR42832:SF1">
    <property type="entry name" value="GLUTAMATE-PYRUVATE AMINOTRANSFERASE ALAC"/>
    <property type="match status" value="1"/>
</dbReference>
<comment type="cofactor">
    <cofactor evidence="1">
        <name>pyridoxal 5'-phosphate</name>
        <dbReference type="ChEBI" id="CHEBI:597326"/>
    </cofactor>
</comment>
<protein>
    <submittedName>
        <fullName evidence="5">Alanine transaminase</fullName>
    </submittedName>
</protein>
<dbReference type="EMBL" id="BAABDG010000007">
    <property type="protein sequence ID" value="GAA3904095.1"/>
    <property type="molecule type" value="Genomic_DNA"/>
</dbReference>
<dbReference type="CDD" id="cd00609">
    <property type="entry name" value="AAT_like"/>
    <property type="match status" value="1"/>
</dbReference>
<reference evidence="6" key="1">
    <citation type="journal article" date="2019" name="Int. J. Syst. Evol. Microbiol.">
        <title>The Global Catalogue of Microorganisms (GCM) 10K type strain sequencing project: providing services to taxonomists for standard genome sequencing and annotation.</title>
        <authorList>
            <consortium name="The Broad Institute Genomics Platform"/>
            <consortium name="The Broad Institute Genome Sequencing Center for Infectious Disease"/>
            <person name="Wu L."/>
            <person name="Ma J."/>
        </authorList>
    </citation>
    <scope>NUCLEOTIDE SEQUENCE [LARGE SCALE GENOMIC DNA]</scope>
    <source>
        <strain evidence="6">JCM 17201</strain>
    </source>
</reference>
<dbReference type="InterPro" id="IPR015422">
    <property type="entry name" value="PyrdxlP-dep_Trfase_small"/>
</dbReference>
<evidence type="ECO:0000313" key="5">
    <source>
        <dbReference type="EMBL" id="GAA3904095.1"/>
    </source>
</evidence>
<dbReference type="InterPro" id="IPR050881">
    <property type="entry name" value="LL-DAP_aminotransferase"/>
</dbReference>
<evidence type="ECO:0000256" key="3">
    <source>
        <dbReference type="ARBA" id="ARBA00022679"/>
    </source>
</evidence>
<accession>A0ABP7LL90</accession>
<dbReference type="Gene3D" id="3.40.640.10">
    <property type="entry name" value="Type I PLP-dependent aspartate aminotransferase-like (Major domain)"/>
    <property type="match status" value="1"/>
</dbReference>
<keyword evidence="2" id="KW-0032">Aminotransferase</keyword>
<dbReference type="Gene3D" id="3.90.1150.10">
    <property type="entry name" value="Aspartate Aminotransferase, domain 1"/>
    <property type="match status" value="1"/>
</dbReference>
<evidence type="ECO:0000259" key="4">
    <source>
        <dbReference type="Pfam" id="PF00155"/>
    </source>
</evidence>
<keyword evidence="3" id="KW-0808">Transferase</keyword>
<evidence type="ECO:0000256" key="2">
    <source>
        <dbReference type="ARBA" id="ARBA00022576"/>
    </source>
</evidence>
<dbReference type="PANTHER" id="PTHR42832">
    <property type="entry name" value="AMINO ACID AMINOTRANSFERASE"/>
    <property type="match status" value="1"/>
</dbReference>
<sequence length="451" mass="50233">MFLGVDSPAALRYVQFPATKTVASVARTVRALTYPEEPMADNHSPRRFTRIERLPPYVFNITAELKMAARRRGEDIIDFSMGNPDGPTPPHIVEKLCTVAQRDDTHGYSTSRGIPRLRRAISRWYQDRYQVEIDPESEAIVTIGSKEGLAHLMLATLDHGDTVLVPNPSYPIHIYGAVIAGAQVRSVPLVEGGDFFGELERAIRETIPRPKMMILGFPSNPTAQCVELDFFERVVALAKQYNVLVIHDLAYADIVYDGWKAPSIMQVPGAKDIAVEFFTLSKSYNMAGWRIGFMVGNQELVSALTRIKSYHDYGTFTPLQVAAIAALEGDQQCVLDIAEQYRQRRNVLVKGLHEAGWMVENPKASMYVWAKIPEPYAHMGSLEFAKRLLAEAKVCVSPGIGFGDYGDDHVRFALIENQDRIRQAVRGIKAMFRADGLLKPAAKHSAAAAEK</sequence>
<gene>
    <name evidence="5" type="primary">alaC</name>
    <name evidence="5" type="ORF">GCM10022405_31650</name>
</gene>
<name>A0ABP7LL90_9GAMM</name>
<dbReference type="InterPro" id="IPR015424">
    <property type="entry name" value="PyrdxlP-dep_Trfase"/>
</dbReference>
<feature type="domain" description="Aminotransferase class I/classII large" evidence="4">
    <location>
        <begin position="75"/>
        <end position="425"/>
    </location>
</feature>
<evidence type="ECO:0000313" key="6">
    <source>
        <dbReference type="Proteomes" id="UP001499994"/>
    </source>
</evidence>
<comment type="caution">
    <text evidence="5">The sequence shown here is derived from an EMBL/GenBank/DDBJ whole genome shotgun (WGS) entry which is preliminary data.</text>
</comment>
<evidence type="ECO:0000256" key="1">
    <source>
        <dbReference type="ARBA" id="ARBA00001933"/>
    </source>
</evidence>
<organism evidence="5 6">
    <name type="scientific">Gibbsiella dentisursi</name>
    <dbReference type="NCBI Taxonomy" id="796890"/>
    <lineage>
        <taxon>Bacteria</taxon>
        <taxon>Pseudomonadati</taxon>
        <taxon>Pseudomonadota</taxon>
        <taxon>Gammaproteobacteria</taxon>
        <taxon>Enterobacterales</taxon>
        <taxon>Yersiniaceae</taxon>
        <taxon>Gibbsiella</taxon>
    </lineage>
</organism>
<dbReference type="Pfam" id="PF00155">
    <property type="entry name" value="Aminotran_1_2"/>
    <property type="match status" value="1"/>
</dbReference>
<proteinExistence type="predicted"/>
<dbReference type="InterPro" id="IPR004839">
    <property type="entry name" value="Aminotransferase_I/II_large"/>
</dbReference>
<dbReference type="Proteomes" id="UP001499994">
    <property type="component" value="Unassembled WGS sequence"/>
</dbReference>
<dbReference type="InterPro" id="IPR015421">
    <property type="entry name" value="PyrdxlP-dep_Trfase_major"/>
</dbReference>
<keyword evidence="6" id="KW-1185">Reference proteome</keyword>